<feature type="compositionally biased region" description="Polar residues" evidence="1">
    <location>
        <begin position="433"/>
        <end position="446"/>
    </location>
</feature>
<comment type="caution">
    <text evidence="4">The sequence shown here is derived from an EMBL/GenBank/DDBJ whole genome shotgun (WGS) entry which is preliminary data.</text>
</comment>
<keyword evidence="2" id="KW-0812">Transmembrane</keyword>
<dbReference type="InterPro" id="IPR036565">
    <property type="entry name" value="Mur-like_cat_sf"/>
</dbReference>
<protein>
    <submittedName>
        <fullName evidence="4">Poly-gamma-glutamate synthase PgsB</fullName>
    </submittedName>
</protein>
<dbReference type="Proteomes" id="UP000248066">
    <property type="component" value="Unassembled WGS sequence"/>
</dbReference>
<dbReference type="EMBL" id="PDOF01000003">
    <property type="protein sequence ID" value="PYZ96017.1"/>
    <property type="molecule type" value="Genomic_DNA"/>
</dbReference>
<dbReference type="Pfam" id="PF08245">
    <property type="entry name" value="Mur_ligase_M"/>
    <property type="match status" value="1"/>
</dbReference>
<proteinExistence type="predicted"/>
<dbReference type="PANTHER" id="PTHR43445:SF1">
    <property type="entry name" value="PGA SYNTHASE CAPB"/>
    <property type="match status" value="1"/>
</dbReference>
<evidence type="ECO:0000313" key="4">
    <source>
        <dbReference type="EMBL" id="PYZ96017.1"/>
    </source>
</evidence>
<dbReference type="InterPro" id="IPR008337">
    <property type="entry name" value="Capsule_biosynth_CapB"/>
</dbReference>
<feature type="region of interest" description="Disordered" evidence="1">
    <location>
        <begin position="411"/>
        <end position="446"/>
    </location>
</feature>
<evidence type="ECO:0000313" key="5">
    <source>
        <dbReference type="Proteomes" id="UP000248066"/>
    </source>
</evidence>
<gene>
    <name evidence="4" type="primary">pgsB</name>
    <name evidence="4" type="ORF">CR205_16735</name>
</gene>
<dbReference type="GO" id="GO:0045227">
    <property type="term" value="P:capsule polysaccharide biosynthetic process"/>
    <property type="evidence" value="ECO:0007669"/>
    <property type="project" value="InterPro"/>
</dbReference>
<keyword evidence="2" id="KW-0472">Membrane</keyword>
<dbReference type="GO" id="GO:0016881">
    <property type="term" value="F:acid-amino acid ligase activity"/>
    <property type="evidence" value="ECO:0007669"/>
    <property type="project" value="InterPro"/>
</dbReference>
<dbReference type="OrthoDB" id="2884at2"/>
<dbReference type="SUPFAM" id="SSF53623">
    <property type="entry name" value="MurD-like peptide ligases, catalytic domain"/>
    <property type="match status" value="1"/>
</dbReference>
<evidence type="ECO:0000256" key="2">
    <source>
        <dbReference type="SAM" id="Phobius"/>
    </source>
</evidence>
<dbReference type="PRINTS" id="PR01758">
    <property type="entry name" value="CAPSULEPROTB"/>
</dbReference>
<organism evidence="4 5">
    <name type="scientific">Alteribacter lacisalsi</name>
    <dbReference type="NCBI Taxonomy" id="2045244"/>
    <lineage>
        <taxon>Bacteria</taxon>
        <taxon>Bacillati</taxon>
        <taxon>Bacillota</taxon>
        <taxon>Bacilli</taxon>
        <taxon>Bacillales</taxon>
        <taxon>Bacillaceae</taxon>
        <taxon>Alteribacter</taxon>
    </lineage>
</organism>
<dbReference type="GO" id="GO:0005524">
    <property type="term" value="F:ATP binding"/>
    <property type="evidence" value="ECO:0007669"/>
    <property type="project" value="InterPro"/>
</dbReference>
<dbReference type="GO" id="GO:0016020">
    <property type="term" value="C:membrane"/>
    <property type="evidence" value="ECO:0007669"/>
    <property type="project" value="InterPro"/>
</dbReference>
<keyword evidence="2" id="KW-1133">Transmembrane helix</keyword>
<dbReference type="NCBIfam" id="TIGR04012">
    <property type="entry name" value="poly_gGlu_PgsB"/>
    <property type="match status" value="1"/>
</dbReference>
<feature type="transmembrane region" description="Helical" evidence="2">
    <location>
        <begin position="12"/>
        <end position="29"/>
    </location>
</feature>
<feature type="domain" description="Mur ligase central" evidence="3">
    <location>
        <begin position="49"/>
        <end position="204"/>
    </location>
</feature>
<name>A0A2W0H4C6_9BACI</name>
<keyword evidence="5" id="KW-1185">Reference proteome</keyword>
<dbReference type="InterPro" id="IPR050061">
    <property type="entry name" value="MurCDEF_pg_biosynth"/>
</dbReference>
<dbReference type="InterPro" id="IPR013221">
    <property type="entry name" value="Mur_ligase_cen"/>
</dbReference>
<sequence>MIEKRRPFIVNELLYLGIFAVLVLVMGVVEHYRIKQRINKIPTRVLINGIRGKSTVTRLIAGILKEDGQKVVGKTTGTSARMFYWDQEEEEPIVRGLQGPNISEQKHMARKVVDRGAEAFVSECMAVNPEYQKVFQEHLVKANITVIANVIEDHLDVMGPTLDDIAEAFSSTIPHNGYLIIPETEYQRYFERIAQKRNTKVIVAEESVVDEEYLKQFPFMIFPQNAALALGVAEALGIDRETALRGMLTAPVDPGAMRVHRFGEPARPKYFFNGFAANDATSTLSIWDRVKELDYPMEHGTIIMNCREDRMDRTLQFVDDVLPHFDAKTLILIGSGVRPILNAHKEGKLPYEEVINLEKQPAETVLEKLQALPGDSVIYGIGNIKGSGEDLAEAIEEIRLLDDARLEDYKLENEDAPAKETVSGGLPPRSQRSRAANPNYIQTPLK</sequence>
<dbReference type="AlphaFoldDB" id="A0A2W0H4C6"/>
<evidence type="ECO:0000256" key="1">
    <source>
        <dbReference type="SAM" id="MobiDB-lite"/>
    </source>
</evidence>
<evidence type="ECO:0000259" key="3">
    <source>
        <dbReference type="Pfam" id="PF08245"/>
    </source>
</evidence>
<dbReference type="PANTHER" id="PTHR43445">
    <property type="entry name" value="UDP-N-ACETYLMURAMATE--L-ALANINE LIGASE-RELATED"/>
    <property type="match status" value="1"/>
</dbReference>
<reference evidence="4 5" key="1">
    <citation type="submission" date="2017-10" db="EMBL/GenBank/DDBJ databases">
        <title>Bacillus sp. nov., a halophilic bacterium isolated from a Yangshapao Lake.</title>
        <authorList>
            <person name="Wang H."/>
        </authorList>
    </citation>
    <scope>NUCLEOTIDE SEQUENCE [LARGE SCALE GENOMIC DNA]</scope>
    <source>
        <strain evidence="4 5">YSP-3</strain>
    </source>
</reference>
<accession>A0A2W0H4C6</accession>
<dbReference type="Gene3D" id="3.40.1190.10">
    <property type="entry name" value="Mur-like, catalytic domain"/>
    <property type="match status" value="1"/>
</dbReference>